<dbReference type="PROSITE" id="PS51257">
    <property type="entry name" value="PROKAR_LIPOPROTEIN"/>
    <property type="match status" value="1"/>
</dbReference>
<comment type="caution">
    <text evidence="1">The sequence shown here is derived from an EMBL/GenBank/DDBJ whole genome shotgun (WGS) entry which is preliminary data.</text>
</comment>
<evidence type="ECO:0000313" key="2">
    <source>
        <dbReference type="Proteomes" id="UP000544054"/>
    </source>
</evidence>
<gene>
    <name evidence="1" type="ORF">HHL23_14945</name>
</gene>
<accession>A0A7Y0FT39</accession>
<name>A0A7Y0FT39_9FLAO</name>
<dbReference type="EMBL" id="JABBGI010000018">
    <property type="protein sequence ID" value="NML71084.1"/>
    <property type="molecule type" value="Genomic_DNA"/>
</dbReference>
<keyword evidence="2" id="KW-1185">Reference proteome</keyword>
<sequence length="57" mass="6638">MKKFIPLLAVFLLLYSCKKDEKSSVDQKNDAAKEKRFSFEKTSPDDVIRKAYDSVHQ</sequence>
<evidence type="ECO:0000313" key="1">
    <source>
        <dbReference type="EMBL" id="NML71084.1"/>
    </source>
</evidence>
<dbReference type="Proteomes" id="UP000544054">
    <property type="component" value="Unassembled WGS sequence"/>
</dbReference>
<organism evidence="1 2">
    <name type="scientific">Chryseobacterium antibioticum</name>
    <dbReference type="NCBI Taxonomy" id="2728847"/>
    <lineage>
        <taxon>Bacteria</taxon>
        <taxon>Pseudomonadati</taxon>
        <taxon>Bacteroidota</taxon>
        <taxon>Flavobacteriia</taxon>
        <taxon>Flavobacteriales</taxon>
        <taxon>Weeksellaceae</taxon>
        <taxon>Chryseobacterium group</taxon>
        <taxon>Chryseobacterium</taxon>
    </lineage>
</organism>
<proteinExistence type="predicted"/>
<dbReference type="RefSeq" id="WP_169235590.1">
    <property type="nucleotide sequence ID" value="NZ_JABBGI010000018.1"/>
</dbReference>
<dbReference type="AlphaFoldDB" id="A0A7Y0FT39"/>
<protein>
    <submittedName>
        <fullName evidence="1">Uncharacterized protein</fullName>
    </submittedName>
</protein>
<reference evidence="1 2" key="1">
    <citation type="submission" date="2020-04" db="EMBL/GenBank/DDBJ databases">
        <title>Chryseobacterium sp. RP-3-3 sp. nov., isolated from Jeju soil.</title>
        <authorList>
            <person name="Dahal R.H."/>
        </authorList>
    </citation>
    <scope>NUCLEOTIDE SEQUENCE [LARGE SCALE GENOMIC DNA]</scope>
    <source>
        <strain evidence="1 2">RP-3-3</strain>
    </source>
</reference>